<dbReference type="PANTHER" id="PTHR12521:SF0">
    <property type="entry name" value="ADP-RIBOSE GLYCOHYDROLASE OARD1"/>
    <property type="match status" value="1"/>
</dbReference>
<accession>A0A2M8H5Y2</accession>
<dbReference type="Gene3D" id="3.40.220.10">
    <property type="entry name" value="Leucine Aminopeptidase, subunit E, domain 1"/>
    <property type="match status" value="1"/>
</dbReference>
<evidence type="ECO:0000313" key="4">
    <source>
        <dbReference type="Proteomes" id="UP000232060"/>
    </source>
</evidence>
<comment type="caution">
    <text evidence="3">The sequence shown here is derived from an EMBL/GenBank/DDBJ whole genome shotgun (WGS) entry which is preliminary data.</text>
</comment>
<protein>
    <recommendedName>
        <fullName evidence="2">Macro domain-containing protein</fullName>
    </recommendedName>
</protein>
<dbReference type="PROSITE" id="PS51154">
    <property type="entry name" value="MACRO"/>
    <property type="match status" value="1"/>
</dbReference>
<reference evidence="3 4" key="1">
    <citation type="submission" date="2017-11" db="EMBL/GenBank/DDBJ databases">
        <title>Draft genome sequence of environmental isolate Aeromonas lusitania sp. nov. MDC 2473.</title>
        <authorList>
            <person name="Colston S.M."/>
            <person name="Navarro A."/>
            <person name="Martinez-Murcia A.J."/>
            <person name="Graf J."/>
        </authorList>
    </citation>
    <scope>NUCLEOTIDE SEQUENCE [LARGE SCALE GENOMIC DNA]</scope>
    <source>
        <strain evidence="3 4">MDC 2473</strain>
    </source>
</reference>
<dbReference type="CDD" id="cd02901">
    <property type="entry name" value="Macro_Poa1p-like"/>
    <property type="match status" value="1"/>
</dbReference>
<dbReference type="SUPFAM" id="SSF52949">
    <property type="entry name" value="Macro domain-like"/>
    <property type="match status" value="1"/>
</dbReference>
<dbReference type="AlphaFoldDB" id="A0A2M8H5Y2"/>
<evidence type="ECO:0000256" key="1">
    <source>
        <dbReference type="ARBA" id="ARBA00035885"/>
    </source>
</evidence>
<organism evidence="3 4">
    <name type="scientific">Aeromonas lusitana</name>
    <dbReference type="NCBI Taxonomy" id="931529"/>
    <lineage>
        <taxon>Bacteria</taxon>
        <taxon>Pseudomonadati</taxon>
        <taxon>Pseudomonadota</taxon>
        <taxon>Gammaproteobacteria</taxon>
        <taxon>Aeromonadales</taxon>
        <taxon>Aeromonadaceae</taxon>
        <taxon>Aeromonas</taxon>
    </lineage>
</organism>
<name>A0A2M8H5Y2_9GAMM</name>
<comment type="catalytic activity">
    <reaction evidence="1">
        <text>an N-(ADP-alpha-D-ribosyl)-thymidine in DNA + H2O = a thymidine in DNA + ADP-D-ribose</text>
        <dbReference type="Rhea" id="RHEA:71655"/>
        <dbReference type="Rhea" id="RHEA-COMP:13556"/>
        <dbReference type="Rhea" id="RHEA-COMP:18051"/>
        <dbReference type="ChEBI" id="CHEBI:15377"/>
        <dbReference type="ChEBI" id="CHEBI:57967"/>
        <dbReference type="ChEBI" id="CHEBI:137386"/>
        <dbReference type="ChEBI" id="CHEBI:191199"/>
    </reaction>
    <physiologicalReaction direction="left-to-right" evidence="1">
        <dbReference type="Rhea" id="RHEA:71656"/>
    </physiologicalReaction>
</comment>
<dbReference type="PANTHER" id="PTHR12521">
    <property type="entry name" value="PROTEIN C6ORF130"/>
    <property type="match status" value="1"/>
</dbReference>
<feature type="domain" description="Macro" evidence="2">
    <location>
        <begin position="1"/>
        <end position="166"/>
    </location>
</feature>
<evidence type="ECO:0000259" key="2">
    <source>
        <dbReference type="PROSITE" id="PS51154"/>
    </source>
</evidence>
<dbReference type="OrthoDB" id="9780211at2"/>
<dbReference type="InterPro" id="IPR043472">
    <property type="entry name" value="Macro_dom-like"/>
</dbReference>
<dbReference type="RefSeq" id="WP_100861129.1">
    <property type="nucleotide sequence ID" value="NZ_PGCP01000034.1"/>
</dbReference>
<dbReference type="Pfam" id="PF01661">
    <property type="entry name" value="Macro"/>
    <property type="match status" value="1"/>
</dbReference>
<dbReference type="EMBL" id="PGCP01000034">
    <property type="protein sequence ID" value="PJC91965.1"/>
    <property type="molecule type" value="Genomic_DNA"/>
</dbReference>
<sequence length="381" mass="43482">MIKFVSGDFFEFDADIMVNTVNCVGVMGAGVALAFKKRFPEMFEDYVEKCSSGTIRPGSPSVWIQKDMISKEIEIINFPTKDHWKNPSEYNYIDDGLKWLSTYLEDKIGKVVTLPALGCGHGGLDWDRVRNMISDRLQNSPAQIYVFEPYDSVKAGLVKTPLSDYERLLNPVEAGVIKCATNEYPKTLQNYTRKDLYYYPKNKREFKYDFSIICSTKPKESEISAVRNFIEFCAQEKYSVLLGGTAFEKKLAFEFSAKGLVCGCFLPSGFYESVKKMQSAKQQEKPNLLSIGNPIVGFDKKEFLPSVFARMHISNKIIFFSSKLDWLQKHKRKLTWSSLDTYYYVSDNSSPEDEAAALEIGAKRFDLNLQLRNSFVVKHDG</sequence>
<gene>
    <name evidence="3" type="ORF">CUC44_17370</name>
</gene>
<dbReference type="Proteomes" id="UP000232060">
    <property type="component" value="Unassembled WGS sequence"/>
</dbReference>
<evidence type="ECO:0000313" key="3">
    <source>
        <dbReference type="EMBL" id="PJC91965.1"/>
    </source>
</evidence>
<dbReference type="SMART" id="SM00506">
    <property type="entry name" value="A1pp"/>
    <property type="match status" value="1"/>
</dbReference>
<keyword evidence="4" id="KW-1185">Reference proteome</keyword>
<proteinExistence type="predicted"/>
<dbReference type="InterPro" id="IPR002589">
    <property type="entry name" value="Macro_dom"/>
</dbReference>
<dbReference type="InterPro" id="IPR050892">
    <property type="entry name" value="ADP-ribose_metab_enzymes"/>
</dbReference>
<dbReference type="GO" id="GO:0140291">
    <property type="term" value="P:peptidyl-glutamate ADP-deribosylation"/>
    <property type="evidence" value="ECO:0007669"/>
    <property type="project" value="TreeGrafter"/>
</dbReference>